<evidence type="ECO:0000259" key="1">
    <source>
        <dbReference type="Pfam" id="PF01323"/>
    </source>
</evidence>
<sequence>MTDQTISLDILSDPICPWCYIGKANLDAALAAVADHPFVIQWHPFQLNPEMPAEGIGRRDYLESKFGGKEGAARAYAPVVERAEAAGLTINLEAMTRTPNTLDAHRLIHWAGIEHKQLPAVDALFHAYFVDGRDIGDHETLADIADGIGLDAALVLRLLASDADRDDIIKRDAKSREMGVNSVPTFIVAGKHAVPGAQPPELWQKVIGELIEQLKEPANP</sequence>
<evidence type="ECO:0000313" key="3">
    <source>
        <dbReference type="Proteomes" id="UP001255416"/>
    </source>
</evidence>
<dbReference type="Gene3D" id="3.40.30.10">
    <property type="entry name" value="Glutaredoxin"/>
    <property type="match status" value="1"/>
</dbReference>
<evidence type="ECO:0000313" key="2">
    <source>
        <dbReference type="EMBL" id="MDU9006396.1"/>
    </source>
</evidence>
<dbReference type="CDD" id="cd03024">
    <property type="entry name" value="DsbA_FrnE"/>
    <property type="match status" value="1"/>
</dbReference>
<name>A0ABU3VJM4_9RHOB</name>
<protein>
    <submittedName>
        <fullName evidence="2">DsbA family oxidoreductase</fullName>
    </submittedName>
</protein>
<feature type="domain" description="DSBA-like thioredoxin" evidence="1">
    <location>
        <begin position="8"/>
        <end position="207"/>
    </location>
</feature>
<gene>
    <name evidence="2" type="ORF">QO231_21420</name>
</gene>
<dbReference type="EMBL" id="JASMWN010000023">
    <property type="protein sequence ID" value="MDU9006396.1"/>
    <property type="molecule type" value="Genomic_DNA"/>
</dbReference>
<dbReference type="Proteomes" id="UP001255416">
    <property type="component" value="Unassembled WGS sequence"/>
</dbReference>
<dbReference type="Pfam" id="PF01323">
    <property type="entry name" value="DSBA"/>
    <property type="match status" value="1"/>
</dbReference>
<dbReference type="PANTHER" id="PTHR13887:SF41">
    <property type="entry name" value="THIOREDOXIN SUPERFAMILY PROTEIN"/>
    <property type="match status" value="1"/>
</dbReference>
<dbReference type="InterPro" id="IPR001853">
    <property type="entry name" value="DSBA-like_thioredoxin_dom"/>
</dbReference>
<keyword evidence="3" id="KW-1185">Reference proteome</keyword>
<accession>A0ABU3VJM4</accession>
<comment type="caution">
    <text evidence="2">The sequence shown here is derived from an EMBL/GenBank/DDBJ whole genome shotgun (WGS) entry which is preliminary data.</text>
</comment>
<dbReference type="InterPro" id="IPR036249">
    <property type="entry name" value="Thioredoxin-like_sf"/>
</dbReference>
<reference evidence="3" key="1">
    <citation type="submission" date="2023-05" db="EMBL/GenBank/DDBJ databases">
        <title>Sedimentitalea sp. nov. JM2-8.</title>
        <authorList>
            <person name="Huang J."/>
        </authorList>
    </citation>
    <scope>NUCLEOTIDE SEQUENCE [LARGE SCALE GENOMIC DNA]</scope>
    <source>
        <strain evidence="3">KHS03</strain>
    </source>
</reference>
<dbReference type="PANTHER" id="PTHR13887">
    <property type="entry name" value="GLUTATHIONE S-TRANSFERASE KAPPA"/>
    <property type="match status" value="1"/>
</dbReference>
<organism evidence="2 3">
    <name type="scientific">Sedimentitalea todarodis</name>
    <dbReference type="NCBI Taxonomy" id="1631240"/>
    <lineage>
        <taxon>Bacteria</taxon>
        <taxon>Pseudomonadati</taxon>
        <taxon>Pseudomonadota</taxon>
        <taxon>Alphaproteobacteria</taxon>
        <taxon>Rhodobacterales</taxon>
        <taxon>Paracoccaceae</taxon>
        <taxon>Sedimentitalea</taxon>
    </lineage>
</organism>
<dbReference type="RefSeq" id="WP_316781411.1">
    <property type="nucleotide sequence ID" value="NZ_JASMWN010000023.1"/>
</dbReference>
<dbReference type="SUPFAM" id="SSF52833">
    <property type="entry name" value="Thioredoxin-like"/>
    <property type="match status" value="1"/>
</dbReference>
<proteinExistence type="predicted"/>